<keyword evidence="1" id="KW-0472">Membrane</keyword>
<sequence>MLSPPHISKISLAIGTFVVASCSIIYELTLAQTMSSLFGGTVLRYAVTVGLYIASMGFGVVVFELNKTKLDLVSSFINLEMTLAILGACFPFAMIVLTSSLSTVAFGALASVSLCHIFVIIIGFLSGIELPLLMEAGEKASVSSGSQVLAFDYLGTVAGCFTFPLFLLPSLGLFATALSLALANALIAFIFAWQQSYSRTRSAMLLTTIMGLLIFSDTISEYILKEFYL</sequence>
<evidence type="ECO:0000256" key="1">
    <source>
        <dbReference type="SAM" id="Phobius"/>
    </source>
</evidence>
<accession>A0A1Y6C2E6</accession>
<dbReference type="AlphaFoldDB" id="A0A1Y6C2E6"/>
<feature type="transmembrane region" description="Helical" evidence="1">
    <location>
        <begin position="43"/>
        <end position="65"/>
    </location>
</feature>
<dbReference type="EMBL" id="FWZT01000011">
    <property type="protein sequence ID" value="SMF38521.1"/>
    <property type="molecule type" value="Genomic_DNA"/>
</dbReference>
<feature type="transmembrane region" description="Helical" evidence="1">
    <location>
        <begin position="205"/>
        <end position="224"/>
    </location>
</feature>
<dbReference type="OrthoDB" id="9793120at2"/>
<feature type="transmembrane region" description="Helical" evidence="1">
    <location>
        <begin position="104"/>
        <end position="128"/>
    </location>
</feature>
<evidence type="ECO:0000313" key="2">
    <source>
        <dbReference type="EMBL" id="SMF38521.1"/>
    </source>
</evidence>
<name>A0A1Y6C2E6_9BACT</name>
<feature type="transmembrane region" description="Helical" evidence="1">
    <location>
        <begin position="12"/>
        <end position="31"/>
    </location>
</feature>
<evidence type="ECO:0008006" key="4">
    <source>
        <dbReference type="Google" id="ProtNLM"/>
    </source>
</evidence>
<keyword evidence="1" id="KW-1133">Transmembrane helix</keyword>
<organism evidence="2 3">
    <name type="scientific">Pseudobacteriovorax antillogorgiicola</name>
    <dbReference type="NCBI Taxonomy" id="1513793"/>
    <lineage>
        <taxon>Bacteria</taxon>
        <taxon>Pseudomonadati</taxon>
        <taxon>Bdellovibrionota</taxon>
        <taxon>Oligoflexia</taxon>
        <taxon>Oligoflexales</taxon>
        <taxon>Pseudobacteriovoracaceae</taxon>
        <taxon>Pseudobacteriovorax</taxon>
    </lineage>
</organism>
<keyword evidence="1" id="KW-0812">Transmembrane</keyword>
<dbReference type="Proteomes" id="UP000192907">
    <property type="component" value="Unassembled WGS sequence"/>
</dbReference>
<reference evidence="3" key="1">
    <citation type="submission" date="2017-04" db="EMBL/GenBank/DDBJ databases">
        <authorList>
            <person name="Varghese N."/>
            <person name="Submissions S."/>
        </authorList>
    </citation>
    <scope>NUCLEOTIDE SEQUENCE [LARGE SCALE GENOMIC DNA]</scope>
    <source>
        <strain evidence="3">RKEM611</strain>
    </source>
</reference>
<feature type="transmembrane region" description="Helical" evidence="1">
    <location>
        <begin position="148"/>
        <end position="167"/>
    </location>
</feature>
<gene>
    <name evidence="2" type="ORF">SAMN06296036_111169</name>
</gene>
<dbReference type="RefSeq" id="WP_132319957.1">
    <property type="nucleotide sequence ID" value="NZ_FWZT01000011.1"/>
</dbReference>
<evidence type="ECO:0000313" key="3">
    <source>
        <dbReference type="Proteomes" id="UP000192907"/>
    </source>
</evidence>
<proteinExistence type="predicted"/>
<keyword evidence="3" id="KW-1185">Reference proteome</keyword>
<dbReference type="STRING" id="1513793.SAMN06296036_111169"/>
<feature type="transmembrane region" description="Helical" evidence="1">
    <location>
        <begin position="77"/>
        <end position="98"/>
    </location>
</feature>
<feature type="transmembrane region" description="Helical" evidence="1">
    <location>
        <begin position="173"/>
        <end position="193"/>
    </location>
</feature>
<protein>
    <recommendedName>
        <fullName evidence="4">Spermidine synthase</fullName>
    </recommendedName>
</protein>